<dbReference type="Proteomes" id="UP000641932">
    <property type="component" value="Unassembled WGS sequence"/>
</dbReference>
<protein>
    <recommendedName>
        <fullName evidence="2">Manganese/iron superoxide dismutase C-terminal domain-containing protein</fullName>
    </recommendedName>
</protein>
<gene>
    <name evidence="3" type="ORF">GCM10012280_66560</name>
</gene>
<keyword evidence="4" id="KW-1185">Reference proteome</keyword>
<dbReference type="GO" id="GO:0004784">
    <property type="term" value="F:superoxide dismutase activity"/>
    <property type="evidence" value="ECO:0007669"/>
    <property type="project" value="InterPro"/>
</dbReference>
<feature type="domain" description="Manganese/iron superoxide dismutase C-terminal" evidence="2">
    <location>
        <begin position="33"/>
        <end position="75"/>
    </location>
</feature>
<feature type="region of interest" description="Disordered" evidence="1">
    <location>
        <begin position="73"/>
        <end position="107"/>
    </location>
</feature>
<accession>A0A917ZXJ3</accession>
<sequence length="107" mass="11587">MPGEKTVTCRKGGARGCRSPEADGSAPPERHGEAFKKQLTVATSSVQGSGWGMLAWEPLGRRLIVEQVYDHPTATRDRRGAQWVRCPPTPPASRTRSRKCPGTADTS</sequence>
<name>A0A917ZXJ3_9ACTN</name>
<dbReference type="EMBL" id="BMMS01000047">
    <property type="protein sequence ID" value="GGO99644.1"/>
    <property type="molecule type" value="Genomic_DNA"/>
</dbReference>
<dbReference type="Pfam" id="PF02777">
    <property type="entry name" value="Sod_Fe_C"/>
    <property type="match status" value="1"/>
</dbReference>
<evidence type="ECO:0000313" key="3">
    <source>
        <dbReference type="EMBL" id="GGO99644.1"/>
    </source>
</evidence>
<feature type="region of interest" description="Disordered" evidence="1">
    <location>
        <begin position="1"/>
        <end position="31"/>
    </location>
</feature>
<reference evidence="3" key="1">
    <citation type="journal article" date="2014" name="Int. J. Syst. Evol. Microbiol.">
        <title>Complete genome sequence of Corynebacterium casei LMG S-19264T (=DSM 44701T), isolated from a smear-ripened cheese.</title>
        <authorList>
            <consortium name="US DOE Joint Genome Institute (JGI-PGF)"/>
            <person name="Walter F."/>
            <person name="Albersmeier A."/>
            <person name="Kalinowski J."/>
            <person name="Ruckert C."/>
        </authorList>
    </citation>
    <scope>NUCLEOTIDE SEQUENCE</scope>
    <source>
        <strain evidence="3">CGMCC 4.7201</strain>
    </source>
</reference>
<dbReference type="Gene3D" id="3.55.40.20">
    <property type="entry name" value="Iron/manganese superoxide dismutase, C-terminal domain"/>
    <property type="match status" value="1"/>
</dbReference>
<organism evidence="3 4">
    <name type="scientific">Wenjunlia tyrosinilytica</name>
    <dbReference type="NCBI Taxonomy" id="1544741"/>
    <lineage>
        <taxon>Bacteria</taxon>
        <taxon>Bacillati</taxon>
        <taxon>Actinomycetota</taxon>
        <taxon>Actinomycetes</taxon>
        <taxon>Kitasatosporales</taxon>
        <taxon>Streptomycetaceae</taxon>
        <taxon>Wenjunlia</taxon>
    </lineage>
</organism>
<dbReference type="GO" id="GO:0046872">
    <property type="term" value="F:metal ion binding"/>
    <property type="evidence" value="ECO:0007669"/>
    <property type="project" value="InterPro"/>
</dbReference>
<evidence type="ECO:0000256" key="1">
    <source>
        <dbReference type="SAM" id="MobiDB-lite"/>
    </source>
</evidence>
<evidence type="ECO:0000313" key="4">
    <source>
        <dbReference type="Proteomes" id="UP000641932"/>
    </source>
</evidence>
<comment type="caution">
    <text evidence="3">The sequence shown here is derived from an EMBL/GenBank/DDBJ whole genome shotgun (WGS) entry which is preliminary data.</text>
</comment>
<reference evidence="3" key="2">
    <citation type="submission" date="2020-09" db="EMBL/GenBank/DDBJ databases">
        <authorList>
            <person name="Sun Q."/>
            <person name="Zhou Y."/>
        </authorList>
    </citation>
    <scope>NUCLEOTIDE SEQUENCE</scope>
    <source>
        <strain evidence="3">CGMCC 4.7201</strain>
    </source>
</reference>
<dbReference type="AlphaFoldDB" id="A0A917ZXJ3"/>
<dbReference type="InterPro" id="IPR036314">
    <property type="entry name" value="SOD_C_sf"/>
</dbReference>
<dbReference type="SUPFAM" id="SSF54719">
    <property type="entry name" value="Fe,Mn superoxide dismutase (SOD), C-terminal domain"/>
    <property type="match status" value="1"/>
</dbReference>
<dbReference type="InterPro" id="IPR019832">
    <property type="entry name" value="Mn/Fe_SOD_C"/>
</dbReference>
<evidence type="ECO:0000259" key="2">
    <source>
        <dbReference type="Pfam" id="PF02777"/>
    </source>
</evidence>
<proteinExistence type="predicted"/>